<dbReference type="InterPro" id="IPR039657">
    <property type="entry name" value="Dimethylallyltransferase"/>
</dbReference>
<keyword evidence="4" id="KW-0067">ATP-binding</keyword>
<evidence type="ECO:0000256" key="2">
    <source>
        <dbReference type="ARBA" id="ARBA00022679"/>
    </source>
</evidence>
<dbReference type="Pfam" id="PF01715">
    <property type="entry name" value="IPPT"/>
    <property type="match status" value="2"/>
</dbReference>
<dbReference type="VEuPathDB" id="FungiDB:TREMEDRAFT_28696"/>
<dbReference type="InterPro" id="IPR027417">
    <property type="entry name" value="P-loop_NTPase"/>
</dbReference>
<keyword evidence="7" id="KW-1185">Reference proteome</keyword>
<evidence type="ECO:0000256" key="1">
    <source>
        <dbReference type="ARBA" id="ARBA00005842"/>
    </source>
</evidence>
<dbReference type="Gene3D" id="3.30.160.60">
    <property type="entry name" value="Classic Zinc Finger"/>
    <property type="match status" value="1"/>
</dbReference>
<dbReference type="InterPro" id="IPR018022">
    <property type="entry name" value="IPT"/>
</dbReference>
<evidence type="ECO:0000256" key="3">
    <source>
        <dbReference type="ARBA" id="ARBA00022741"/>
    </source>
</evidence>
<gene>
    <name evidence="6" type="ORF">M231_05831</name>
</gene>
<dbReference type="GO" id="GO:0005739">
    <property type="term" value="C:mitochondrion"/>
    <property type="evidence" value="ECO:0007669"/>
    <property type="project" value="TreeGrafter"/>
</dbReference>
<dbReference type="PANTHER" id="PTHR11088">
    <property type="entry name" value="TRNA DIMETHYLALLYLTRANSFERASE"/>
    <property type="match status" value="1"/>
</dbReference>
<comment type="similarity">
    <text evidence="1">Belongs to the IPP transferase family.</text>
</comment>
<feature type="region of interest" description="Disordered" evidence="5">
    <location>
        <begin position="257"/>
        <end position="283"/>
    </location>
</feature>
<dbReference type="HAMAP" id="MF_00185">
    <property type="entry name" value="IPP_trans"/>
    <property type="match status" value="1"/>
</dbReference>
<reference evidence="6 7" key="1">
    <citation type="submission" date="2016-06" db="EMBL/GenBank/DDBJ databases">
        <title>Evolution of pathogenesis and genome organization in the Tremellales.</title>
        <authorList>
            <person name="Cuomo C."/>
            <person name="Litvintseva A."/>
            <person name="Heitman J."/>
            <person name="Chen Y."/>
            <person name="Sun S."/>
            <person name="Springer D."/>
            <person name="Dromer F."/>
            <person name="Young S."/>
            <person name="Zeng Q."/>
            <person name="Chapman S."/>
            <person name="Gujja S."/>
            <person name="Saif S."/>
            <person name="Birren B."/>
        </authorList>
    </citation>
    <scope>NUCLEOTIDE SEQUENCE [LARGE SCALE GENOMIC DNA]</scope>
    <source>
        <strain evidence="6 7">ATCC 28783</strain>
    </source>
</reference>
<evidence type="ECO:0000256" key="4">
    <source>
        <dbReference type="ARBA" id="ARBA00022840"/>
    </source>
</evidence>
<name>A0A4Q1BH62_TREME</name>
<dbReference type="Gene3D" id="1.10.20.140">
    <property type="match status" value="1"/>
</dbReference>
<evidence type="ECO:0008006" key="8">
    <source>
        <dbReference type="Google" id="ProtNLM"/>
    </source>
</evidence>
<dbReference type="FunCoup" id="A0A4Q1BH62">
    <property type="interactions" value="444"/>
</dbReference>
<dbReference type="OrthoDB" id="775260at2759"/>
<dbReference type="GO" id="GO:0006400">
    <property type="term" value="P:tRNA modification"/>
    <property type="evidence" value="ECO:0007669"/>
    <property type="project" value="TreeGrafter"/>
</dbReference>
<keyword evidence="3" id="KW-0547">Nucleotide-binding</keyword>
<sequence length="657" mass="73593">MNSSRLRDIVAVIGTTGSGKSQLAVSLARSLDTLPSYVASPTELTRELTLLSVDEPGPSKPRQDLLRNGDVQFTTDQSEVSTRTIPTKAVVLSADSMQLYRGLDVITNKASVEEQCGVEHWGMNMVSPGEPSWELGRWCLEAGTKIDSLENSTLPIICGGTHYFIQHFLFPPSELSIVRPPTGSLKGKDKWTPPCPRPSTSGLGEEWEMLLNTFWTNQPIWPKSVISREETVSQYQSPPLSDKNSADLQIKKSATGLFDGEKGTAESSNQGHEQETQRRGASRTTLREAHLLALHQLLQAVDPKEAGRWHWRDGRKVRRGLERWWERGGSCAIEMMSRDESTSAARHGEENGLGNAFVEKRHLDEINKLGRRAKFRTLIFWVYEGMDTLGPKLDKRVDKMLENGLLKEIAEMREIATRIYGSSEQVDYTEGIFQSIGFKEFSSLPLDITNINAARSDPHFSTMLNRMKLATQQYARSQLKWIRKQLLPAVGEARELGGEVWVYVIPGGEEGEKVARDILSCFLRDEDMPDPKTIGHSQAVELLQVLEESGMKVPDTAERQIVNARKECPLCSETGRPFSVLAKEWRKHLSSRVHRRNIRLSRSKEEKASRVAQAKAKGIALAELRRDLRSSLSLDSDPSDALAISVIEMSISQVEKH</sequence>
<protein>
    <recommendedName>
        <fullName evidence="8">tRNA dimethylallyltransferase</fullName>
    </recommendedName>
</protein>
<dbReference type="Proteomes" id="UP000289152">
    <property type="component" value="Unassembled WGS sequence"/>
</dbReference>
<evidence type="ECO:0000313" key="7">
    <source>
        <dbReference type="Proteomes" id="UP000289152"/>
    </source>
</evidence>
<dbReference type="PANTHER" id="PTHR11088:SF89">
    <property type="entry name" value="TRNA DIMETHYLALLYLTRANSFERASE"/>
    <property type="match status" value="1"/>
</dbReference>
<organism evidence="6 7">
    <name type="scientific">Tremella mesenterica</name>
    <name type="common">Jelly fungus</name>
    <dbReference type="NCBI Taxonomy" id="5217"/>
    <lineage>
        <taxon>Eukaryota</taxon>
        <taxon>Fungi</taxon>
        <taxon>Dikarya</taxon>
        <taxon>Basidiomycota</taxon>
        <taxon>Agaricomycotina</taxon>
        <taxon>Tremellomycetes</taxon>
        <taxon>Tremellales</taxon>
        <taxon>Tremellaceae</taxon>
        <taxon>Tremella</taxon>
    </lineage>
</organism>
<evidence type="ECO:0000256" key="5">
    <source>
        <dbReference type="SAM" id="MobiDB-lite"/>
    </source>
</evidence>
<dbReference type="STRING" id="5217.A0A4Q1BH62"/>
<dbReference type="Gene3D" id="3.40.50.300">
    <property type="entry name" value="P-loop containing nucleotide triphosphate hydrolases"/>
    <property type="match status" value="1"/>
</dbReference>
<keyword evidence="2" id="KW-0808">Transferase</keyword>
<evidence type="ECO:0000313" key="6">
    <source>
        <dbReference type="EMBL" id="RXK36929.1"/>
    </source>
</evidence>
<dbReference type="EMBL" id="SDIL01000083">
    <property type="protein sequence ID" value="RXK36929.1"/>
    <property type="molecule type" value="Genomic_DNA"/>
</dbReference>
<comment type="caution">
    <text evidence="6">The sequence shown here is derived from an EMBL/GenBank/DDBJ whole genome shotgun (WGS) entry which is preliminary data.</text>
</comment>
<dbReference type="AlphaFoldDB" id="A0A4Q1BH62"/>
<feature type="region of interest" description="Disordered" evidence="5">
    <location>
        <begin position="53"/>
        <end position="79"/>
    </location>
</feature>
<dbReference type="InParanoid" id="A0A4Q1BH62"/>
<dbReference type="GO" id="GO:0052381">
    <property type="term" value="F:tRNA dimethylallyltransferase activity"/>
    <property type="evidence" value="ECO:0007669"/>
    <property type="project" value="InterPro"/>
</dbReference>
<dbReference type="GO" id="GO:0005524">
    <property type="term" value="F:ATP binding"/>
    <property type="evidence" value="ECO:0007669"/>
    <property type="project" value="UniProtKB-KW"/>
</dbReference>
<accession>A0A4Q1BH62</accession>
<proteinExistence type="inferred from homology"/>